<protein>
    <submittedName>
        <fullName evidence="2">Flagellar basal body P-ring biosynthesis protein FlgA</fullName>
    </submittedName>
</protein>
<sequence>MPVMLGVMPVKLSVMPENELKKRMFQQMTFSMKFGFIVLIFGSFCLPVIAQDETVQITLAPNVLLNRLDVTLGDVAQVRGGDSVQLRRIRSIDLQRLDDEKSCILSAEFIRLRLILANYTEDKLQFRGADQVIVQLDERTASIEQILQQAIEQAVSDRVEYPISSVQVRILQPIQRHWGINASQLVTLTPKIILPEGSILGRQSIVVHIYDREHLYATRSVPCEIAILQDELRLTRHVARGEVISVENTVLKERFLTSSAGHLTLKNALGRRVRRPMEVGERLSSHDLLPENENTNSDLVIKSRSAIRLIAKMGRLEITVPMAEALQSGRVGQIIRVKNLQSNRIVNARVVNAEEAVVDLGFRK</sequence>
<keyword evidence="2" id="KW-0282">Flagellum</keyword>
<accession>A0A517QPN7</accession>
<evidence type="ECO:0000313" key="3">
    <source>
        <dbReference type="Proteomes" id="UP000315724"/>
    </source>
</evidence>
<dbReference type="NCBIfam" id="TIGR03170">
    <property type="entry name" value="flgA_cterm"/>
    <property type="match status" value="1"/>
</dbReference>
<dbReference type="AlphaFoldDB" id="A0A517QPN7"/>
<name>A0A517QPN7_9PLAN</name>
<dbReference type="Gene3D" id="2.60.480.10">
    <property type="entry name" value="eubacterium ventriosum atcc domain"/>
    <property type="match status" value="1"/>
</dbReference>
<dbReference type="KEGG" id="tpol:Mal48_28350"/>
<evidence type="ECO:0000259" key="1">
    <source>
        <dbReference type="Pfam" id="PF13144"/>
    </source>
</evidence>
<dbReference type="PANTHER" id="PTHR36307">
    <property type="entry name" value="FLAGELLA BASAL BODY P-RING FORMATION PROTEIN FLGA"/>
    <property type="match status" value="1"/>
</dbReference>
<keyword evidence="2" id="KW-0966">Cell projection</keyword>
<organism evidence="2 3">
    <name type="scientific">Thalassoglobus polymorphus</name>
    <dbReference type="NCBI Taxonomy" id="2527994"/>
    <lineage>
        <taxon>Bacteria</taxon>
        <taxon>Pseudomonadati</taxon>
        <taxon>Planctomycetota</taxon>
        <taxon>Planctomycetia</taxon>
        <taxon>Planctomycetales</taxon>
        <taxon>Planctomycetaceae</taxon>
        <taxon>Thalassoglobus</taxon>
    </lineage>
</organism>
<dbReference type="Gene3D" id="2.30.30.760">
    <property type="match status" value="1"/>
</dbReference>
<reference evidence="2 3" key="1">
    <citation type="submission" date="2019-02" db="EMBL/GenBank/DDBJ databases">
        <title>Deep-cultivation of Planctomycetes and their phenomic and genomic characterization uncovers novel biology.</title>
        <authorList>
            <person name="Wiegand S."/>
            <person name="Jogler M."/>
            <person name="Boedeker C."/>
            <person name="Pinto D."/>
            <person name="Vollmers J."/>
            <person name="Rivas-Marin E."/>
            <person name="Kohn T."/>
            <person name="Peeters S.H."/>
            <person name="Heuer A."/>
            <person name="Rast P."/>
            <person name="Oberbeckmann S."/>
            <person name="Bunk B."/>
            <person name="Jeske O."/>
            <person name="Meyerdierks A."/>
            <person name="Storesund J.E."/>
            <person name="Kallscheuer N."/>
            <person name="Luecker S."/>
            <person name="Lage O.M."/>
            <person name="Pohl T."/>
            <person name="Merkel B.J."/>
            <person name="Hornburger P."/>
            <person name="Mueller R.-W."/>
            <person name="Bruemmer F."/>
            <person name="Labrenz M."/>
            <person name="Spormann A.M."/>
            <person name="Op den Camp H."/>
            <person name="Overmann J."/>
            <person name="Amann R."/>
            <person name="Jetten M.S.M."/>
            <person name="Mascher T."/>
            <person name="Medema M.H."/>
            <person name="Devos D.P."/>
            <person name="Kaster A.-K."/>
            <person name="Ovreas L."/>
            <person name="Rohde M."/>
            <person name="Galperin M.Y."/>
            <person name="Jogler C."/>
        </authorList>
    </citation>
    <scope>NUCLEOTIDE SEQUENCE [LARGE SCALE GENOMIC DNA]</scope>
    <source>
        <strain evidence="2 3">Mal48</strain>
    </source>
</reference>
<dbReference type="InterPro" id="IPR017585">
    <property type="entry name" value="SAF_FlgA"/>
</dbReference>
<dbReference type="GO" id="GO:0044780">
    <property type="term" value="P:bacterial-type flagellum assembly"/>
    <property type="evidence" value="ECO:0007669"/>
    <property type="project" value="InterPro"/>
</dbReference>
<dbReference type="OrthoDB" id="290305at2"/>
<dbReference type="Pfam" id="PF13144">
    <property type="entry name" value="ChapFlgA"/>
    <property type="match status" value="1"/>
</dbReference>
<proteinExistence type="predicted"/>
<evidence type="ECO:0000313" key="2">
    <source>
        <dbReference type="EMBL" id="QDT33582.1"/>
    </source>
</evidence>
<dbReference type="InterPro" id="IPR039246">
    <property type="entry name" value="Flagellar_FlgA"/>
</dbReference>
<dbReference type="InterPro" id="IPR038548">
    <property type="entry name" value="SporV_AA_N_sf"/>
</dbReference>
<feature type="domain" description="Flagella basal body P-ring formation protein FlgA SAF" evidence="1">
    <location>
        <begin position="235"/>
        <end position="355"/>
    </location>
</feature>
<gene>
    <name evidence="2" type="ORF">Mal48_28350</name>
</gene>
<keyword evidence="2" id="KW-0969">Cilium</keyword>
<keyword evidence="3" id="KW-1185">Reference proteome</keyword>
<dbReference type="Proteomes" id="UP000315724">
    <property type="component" value="Chromosome"/>
</dbReference>
<dbReference type="PANTHER" id="PTHR36307:SF1">
    <property type="entry name" value="FLAGELLA BASAL BODY P-RING FORMATION PROTEIN FLGA"/>
    <property type="match status" value="1"/>
</dbReference>
<dbReference type="EMBL" id="CP036267">
    <property type="protein sequence ID" value="QDT33582.1"/>
    <property type="molecule type" value="Genomic_DNA"/>
</dbReference>